<protein>
    <submittedName>
        <fullName evidence="2">Uncharacterized protein</fullName>
    </submittedName>
</protein>
<feature type="transmembrane region" description="Helical" evidence="1">
    <location>
        <begin position="12"/>
        <end position="35"/>
    </location>
</feature>
<proteinExistence type="predicted"/>
<accession>A0A8S5QMZ8</accession>
<name>A0A8S5QMZ8_9CAUD</name>
<dbReference type="EMBL" id="BK015689">
    <property type="protein sequence ID" value="DAE19988.1"/>
    <property type="molecule type" value="Genomic_DNA"/>
</dbReference>
<sequence>MSHWNSIYISSIDIFSIISTSRSITFITIFPSIWINYRIISWNLRINKIRINSYCYG</sequence>
<organism evidence="2">
    <name type="scientific">CrAss-like virus sp. ctYsL76</name>
    <dbReference type="NCBI Taxonomy" id="2826826"/>
    <lineage>
        <taxon>Viruses</taxon>
        <taxon>Duplodnaviria</taxon>
        <taxon>Heunggongvirae</taxon>
        <taxon>Uroviricota</taxon>
        <taxon>Caudoviricetes</taxon>
        <taxon>Crassvirales</taxon>
    </lineage>
</organism>
<evidence type="ECO:0000256" key="1">
    <source>
        <dbReference type="SAM" id="Phobius"/>
    </source>
</evidence>
<reference evidence="2" key="1">
    <citation type="journal article" date="2021" name="Proc. Natl. Acad. Sci. U.S.A.">
        <title>A Catalog of Tens of Thousands of Viruses from Human Metagenomes Reveals Hidden Associations with Chronic Diseases.</title>
        <authorList>
            <person name="Tisza M.J."/>
            <person name="Buck C.B."/>
        </authorList>
    </citation>
    <scope>NUCLEOTIDE SEQUENCE</scope>
    <source>
        <strain evidence="2">CtYsL76</strain>
    </source>
</reference>
<keyword evidence="1" id="KW-0472">Membrane</keyword>
<keyword evidence="1" id="KW-0812">Transmembrane</keyword>
<keyword evidence="1" id="KW-1133">Transmembrane helix</keyword>
<evidence type="ECO:0000313" key="2">
    <source>
        <dbReference type="EMBL" id="DAE19988.1"/>
    </source>
</evidence>